<dbReference type="Gene3D" id="3.10.20.740">
    <property type="match status" value="1"/>
</dbReference>
<gene>
    <name evidence="16" type="ORF">ZT1A5_G2900</name>
</gene>
<evidence type="ECO:0000259" key="15">
    <source>
        <dbReference type="PROSITE" id="PS51839"/>
    </source>
</evidence>
<feature type="domain" description="2Fe-2S ferredoxin-type" evidence="13">
    <location>
        <begin position="36"/>
        <end position="114"/>
    </location>
</feature>
<dbReference type="FunFam" id="3.30.200.210:FF:000002">
    <property type="entry name" value="NADH-ubiquinone oxidoreductase 75 kDa subunit"/>
    <property type="match status" value="1"/>
</dbReference>
<dbReference type="InterPro" id="IPR001041">
    <property type="entry name" value="2Fe-2S_ferredoxin-type"/>
</dbReference>
<evidence type="ECO:0000259" key="14">
    <source>
        <dbReference type="PROSITE" id="PS51669"/>
    </source>
</evidence>
<dbReference type="PROSITE" id="PS00642">
    <property type="entry name" value="COMPLEX1_75K_2"/>
    <property type="match status" value="1"/>
</dbReference>
<dbReference type="InterPro" id="IPR015405">
    <property type="entry name" value="NDUFS1-like_C"/>
</dbReference>
<dbReference type="GO" id="GO:0046872">
    <property type="term" value="F:metal ion binding"/>
    <property type="evidence" value="ECO:0007669"/>
    <property type="project" value="UniProtKB-KW"/>
</dbReference>
<protein>
    <recommendedName>
        <fullName evidence="10">NADH-ubiquinone oxidoreductase 78 kDa subunit, mitochondrial</fullName>
    </recommendedName>
</protein>
<comment type="cofactor">
    <cofactor evidence="9">
        <name>[2Fe-2S] cluster</name>
        <dbReference type="ChEBI" id="CHEBI:190135"/>
    </cofactor>
</comment>
<organism evidence="16 17">
    <name type="scientific">Zymoseptoria tritici ST99CH_1A5</name>
    <dbReference type="NCBI Taxonomy" id="1276529"/>
    <lineage>
        <taxon>Eukaryota</taxon>
        <taxon>Fungi</taxon>
        <taxon>Dikarya</taxon>
        <taxon>Ascomycota</taxon>
        <taxon>Pezizomycotina</taxon>
        <taxon>Dothideomycetes</taxon>
        <taxon>Dothideomycetidae</taxon>
        <taxon>Mycosphaerellales</taxon>
        <taxon>Mycosphaerellaceae</taxon>
        <taxon>Zymoseptoria</taxon>
    </lineage>
</organism>
<dbReference type="Pfam" id="PF09326">
    <property type="entry name" value="NADH_dhqG_C"/>
    <property type="match status" value="1"/>
</dbReference>
<dbReference type="CDD" id="cd00207">
    <property type="entry name" value="fer2"/>
    <property type="match status" value="1"/>
</dbReference>
<keyword evidence="6" id="KW-0408">Iron</keyword>
<evidence type="ECO:0000256" key="4">
    <source>
        <dbReference type="ARBA" id="ARBA00022723"/>
    </source>
</evidence>
<dbReference type="SUPFAM" id="SSF53706">
    <property type="entry name" value="Formate dehydrogenase/DMSO reductase, domains 1-3"/>
    <property type="match status" value="1"/>
</dbReference>
<dbReference type="InterPro" id="IPR050123">
    <property type="entry name" value="Prok_molybdopt-oxidoreductase"/>
</dbReference>
<dbReference type="InterPro" id="IPR000283">
    <property type="entry name" value="NADH_UbQ_OxRdtase_75kDa_su_CS"/>
</dbReference>
<dbReference type="InterPro" id="IPR010228">
    <property type="entry name" value="NADH_UbQ_OxRdtase_Gsu"/>
</dbReference>
<dbReference type="GO" id="GO:0008137">
    <property type="term" value="F:NADH dehydrogenase (ubiquinone) activity"/>
    <property type="evidence" value="ECO:0007669"/>
    <property type="project" value="InterPro"/>
</dbReference>
<evidence type="ECO:0000256" key="10">
    <source>
        <dbReference type="ARBA" id="ARBA00070722"/>
    </source>
</evidence>
<keyword evidence="5" id="KW-1278">Translocase</keyword>
<dbReference type="Gene3D" id="3.30.200.210">
    <property type="match status" value="1"/>
</dbReference>
<dbReference type="InterPro" id="IPR006963">
    <property type="entry name" value="Mopterin_OxRdtase_4Fe-4S_dom"/>
</dbReference>
<dbReference type="InterPro" id="IPR006656">
    <property type="entry name" value="Mopterin_OxRdtase"/>
</dbReference>
<evidence type="ECO:0000256" key="6">
    <source>
        <dbReference type="ARBA" id="ARBA00023004"/>
    </source>
</evidence>
<evidence type="ECO:0000256" key="12">
    <source>
        <dbReference type="SAM" id="MobiDB-lite"/>
    </source>
</evidence>
<sequence>MMRHNLLRSLPRHAARTSVNAGNASRTFASSARRQAEVELTVDGKKVSIEAGSALIQACEKAGATIPRYCYHEKLMIAGNCRMCLVEVERAPKPVASCAWPVQPGMVVKTSSPLVHKAREGVMEFLLANHPLDCPICDQGGECDLQDQSMRYGADRGRFHELEGKRAVEDKNIGPLVKTSMNRCIHCTRCVRFANDVAGAPEMGSTGRGNDIQIGTYLETALDTELSGNVIDLCPVGALTSKPYAFRARPWELYHTETIDVLDGLGSNIRVDARGLQVMRVLPRLNDDVNEEWINDKSRFACDGLSTQRLTTPLIRRDNQFQPATWENVLVEISEKFKELAPKGDEVKFVAGQLVETETLVAAKDLANRLGSENLALDQPQGSAPLAHGIDIRSNYAFNSKIVGVEEADAILLIGTNPRWEAALLNARIRKQWIRSDLEVGVVGQDFESTFDYENLGANVNDLKKALSGSFGEKLKSAQRPMIIVGSGAVEHSDAKAIYETVGSFVEKNKANFQTPEWNGFNVLQRAASRTGAFEVGFTVQSPETANTKPKVVWLLGADEIDASDIPKDAFVIYQGHHGDRGAALADVVLPGAAYTEKGATYVNTEGRVQMSRAATSVYGAARDDWKIIRAVSEALGAPLPYDDVEALRDRMEEISPALRRYDIVEPTSKELQALSKVQLVDQNKGAKATGATFQKVIENFFLTDSISRSSPTMARCSAAKAANNPKTNFMAPGYPEPQTHYGPSELAGASA</sequence>
<dbReference type="PROSITE" id="PS00641">
    <property type="entry name" value="COMPLEX1_75K_1"/>
    <property type="match status" value="1"/>
</dbReference>
<evidence type="ECO:0000256" key="5">
    <source>
        <dbReference type="ARBA" id="ARBA00022967"/>
    </source>
</evidence>
<comment type="cofactor">
    <cofactor evidence="1">
        <name>[4Fe-4S] cluster</name>
        <dbReference type="ChEBI" id="CHEBI:49883"/>
    </cofactor>
</comment>
<dbReference type="Pfam" id="PF10588">
    <property type="entry name" value="NADH-G_4Fe-4S_3"/>
    <property type="match status" value="1"/>
</dbReference>
<evidence type="ECO:0000256" key="2">
    <source>
        <dbReference type="ARBA" id="ARBA00005404"/>
    </source>
</evidence>
<dbReference type="SMART" id="SM00929">
    <property type="entry name" value="NADH-G_4Fe-4S_3"/>
    <property type="match status" value="1"/>
</dbReference>
<keyword evidence="3" id="KW-0004">4Fe-4S</keyword>
<dbReference type="Gene3D" id="3.40.50.740">
    <property type="match status" value="1"/>
</dbReference>
<dbReference type="PROSITE" id="PS51085">
    <property type="entry name" value="2FE2S_FER_2"/>
    <property type="match status" value="1"/>
</dbReference>
<dbReference type="GO" id="GO:0051539">
    <property type="term" value="F:4 iron, 4 sulfur cluster binding"/>
    <property type="evidence" value="ECO:0007669"/>
    <property type="project" value="UniProtKB-KW"/>
</dbReference>
<dbReference type="InterPro" id="IPR019574">
    <property type="entry name" value="NADH_UbQ_OxRdtase_Gsu_4Fe4S-bd"/>
</dbReference>
<name>A0A1Y6LAG9_ZYMTR</name>
<dbReference type="SUPFAM" id="SSF54292">
    <property type="entry name" value="2Fe-2S ferredoxin-like"/>
    <property type="match status" value="1"/>
</dbReference>
<dbReference type="FunFam" id="3.40.50.740:FF:000033">
    <property type="entry name" value="NUAM protein"/>
    <property type="match status" value="1"/>
</dbReference>
<evidence type="ECO:0000256" key="9">
    <source>
        <dbReference type="ARBA" id="ARBA00034078"/>
    </source>
</evidence>
<proteinExistence type="inferred from homology"/>
<dbReference type="PROSITE" id="PS51839">
    <property type="entry name" value="4FE4S_HC3"/>
    <property type="match status" value="1"/>
</dbReference>
<dbReference type="SUPFAM" id="SSF54862">
    <property type="entry name" value="4Fe-4S ferredoxins"/>
    <property type="match status" value="1"/>
</dbReference>
<dbReference type="AlphaFoldDB" id="A0A1Y6LAG9"/>
<dbReference type="Pfam" id="PF22117">
    <property type="entry name" value="Fer4_Nqo3"/>
    <property type="match status" value="1"/>
</dbReference>
<evidence type="ECO:0000256" key="3">
    <source>
        <dbReference type="ARBA" id="ARBA00022485"/>
    </source>
</evidence>
<dbReference type="EMBL" id="LT882677">
    <property type="protein sequence ID" value="SMY21462.1"/>
    <property type="molecule type" value="Genomic_DNA"/>
</dbReference>
<comment type="similarity">
    <text evidence="2 11">Belongs to the complex I 75 kDa subunit family.</text>
</comment>
<dbReference type="Pfam" id="PF13510">
    <property type="entry name" value="Fer2_4"/>
    <property type="match status" value="1"/>
</dbReference>
<dbReference type="InterPro" id="IPR054351">
    <property type="entry name" value="NADH_UbQ_OxRdtase_ferredoxin"/>
</dbReference>
<keyword evidence="4" id="KW-0479">Metal-binding</keyword>
<keyword evidence="8" id="KW-0520">NAD</keyword>
<feature type="domain" description="4Fe-4S Mo/W bis-MGD-type" evidence="14">
    <location>
        <begin position="253"/>
        <end position="309"/>
    </location>
</feature>
<feature type="region of interest" description="Disordered" evidence="12">
    <location>
        <begin position="729"/>
        <end position="752"/>
    </location>
</feature>
<evidence type="ECO:0000313" key="16">
    <source>
        <dbReference type="EMBL" id="SMY21462.1"/>
    </source>
</evidence>
<dbReference type="NCBIfam" id="TIGR01973">
    <property type="entry name" value="NuoG"/>
    <property type="match status" value="1"/>
</dbReference>
<dbReference type="PROSITE" id="PS00643">
    <property type="entry name" value="COMPLEX1_75K_3"/>
    <property type="match status" value="1"/>
</dbReference>
<evidence type="ECO:0000313" key="17">
    <source>
        <dbReference type="Proteomes" id="UP000215453"/>
    </source>
</evidence>
<dbReference type="PANTHER" id="PTHR43105">
    <property type="entry name" value="RESPIRATORY NITRATE REDUCTASE"/>
    <property type="match status" value="1"/>
</dbReference>
<accession>A0A1Y6LAG9</accession>
<dbReference type="Proteomes" id="UP000215453">
    <property type="component" value="Chromosome 2"/>
</dbReference>
<dbReference type="Pfam" id="PF00384">
    <property type="entry name" value="Molybdopterin"/>
    <property type="match status" value="1"/>
</dbReference>
<dbReference type="FunFam" id="3.30.70.20:FF:000002">
    <property type="entry name" value="NADH-ubiquinone oxidoreductase 75 kDa subunit"/>
    <property type="match status" value="1"/>
</dbReference>
<dbReference type="PROSITE" id="PS51669">
    <property type="entry name" value="4FE4S_MOW_BIS_MGD"/>
    <property type="match status" value="1"/>
</dbReference>
<evidence type="ECO:0000256" key="1">
    <source>
        <dbReference type="ARBA" id="ARBA00001966"/>
    </source>
</evidence>
<evidence type="ECO:0000259" key="13">
    <source>
        <dbReference type="PROSITE" id="PS51085"/>
    </source>
</evidence>
<dbReference type="GO" id="GO:0016651">
    <property type="term" value="F:oxidoreductase activity, acting on NAD(P)H"/>
    <property type="evidence" value="ECO:0007669"/>
    <property type="project" value="InterPro"/>
</dbReference>
<dbReference type="Gene3D" id="3.30.70.20">
    <property type="match status" value="1"/>
</dbReference>
<dbReference type="CDD" id="cd02773">
    <property type="entry name" value="MopB_Res-Cmplx1_Nad11"/>
    <property type="match status" value="1"/>
</dbReference>
<evidence type="ECO:0000256" key="11">
    <source>
        <dbReference type="RuleBase" id="RU004523"/>
    </source>
</evidence>
<reference evidence="16 17" key="1">
    <citation type="submission" date="2016-10" db="EMBL/GenBank/DDBJ databases">
        <authorList>
            <person name="Varghese N."/>
        </authorList>
    </citation>
    <scope>NUCLEOTIDE SEQUENCE [LARGE SCALE GENOMIC DNA]</scope>
</reference>
<keyword evidence="7" id="KW-0411">Iron-sulfur</keyword>
<dbReference type="InterPro" id="IPR036010">
    <property type="entry name" value="2Fe-2S_ferredoxin-like_sf"/>
</dbReference>
<dbReference type="PANTHER" id="PTHR43105:SF13">
    <property type="entry name" value="NADH-UBIQUINONE OXIDOREDUCTASE 75 KDA SUBUNIT, MITOCHONDRIAL"/>
    <property type="match status" value="1"/>
</dbReference>
<dbReference type="GO" id="GO:0042773">
    <property type="term" value="P:ATP synthesis coupled electron transport"/>
    <property type="evidence" value="ECO:0007669"/>
    <property type="project" value="InterPro"/>
</dbReference>
<dbReference type="FunFam" id="3.10.20.740:FF:000001">
    <property type="entry name" value="NADH-quinone oxidoreductase subunit G"/>
    <property type="match status" value="1"/>
</dbReference>
<dbReference type="Pfam" id="PF22151">
    <property type="entry name" value="Fer4_NDSU1"/>
    <property type="match status" value="1"/>
</dbReference>
<evidence type="ECO:0000256" key="7">
    <source>
        <dbReference type="ARBA" id="ARBA00023014"/>
    </source>
</evidence>
<feature type="domain" description="4Fe-4S His(Cys)3-ligated-type" evidence="15">
    <location>
        <begin position="114"/>
        <end position="153"/>
    </location>
</feature>
<evidence type="ECO:0000256" key="8">
    <source>
        <dbReference type="ARBA" id="ARBA00023027"/>
    </source>
</evidence>
<dbReference type="GO" id="GO:0016020">
    <property type="term" value="C:membrane"/>
    <property type="evidence" value="ECO:0007669"/>
    <property type="project" value="InterPro"/>
</dbReference>